<comment type="function">
    <text evidence="17">Core subunit of the mitochondrial membrane respiratory chain NADH dehydrogenase (Complex I) which catalyzes electron transfer from NADH through the respiratory chain, using ubiquinone as an electron acceptor. Essential for the catalytic activity and assembly of complex I.</text>
</comment>
<dbReference type="InterPro" id="IPR003918">
    <property type="entry name" value="NADH_UbQ_OxRdtase"/>
</dbReference>
<feature type="transmembrane region" description="Helical" evidence="17">
    <location>
        <begin position="111"/>
        <end position="131"/>
    </location>
</feature>
<keyword evidence="13 17" id="KW-0830">Ubiquinone</keyword>
<evidence type="ECO:0000259" key="19">
    <source>
        <dbReference type="Pfam" id="PF01059"/>
    </source>
</evidence>
<dbReference type="InterPro" id="IPR000260">
    <property type="entry name" value="NADH4_N"/>
</dbReference>
<comment type="function">
    <text evidence="1">Core subunit of the mitochondrial membrane respiratory chain NADH dehydrogenase (Complex I) that is believed to belong to the minimal assembly required for catalysis. Complex I functions in the transfer of electrons from NADH to the respiratory chain. The immediate electron acceptor for the enzyme is believed to be ubiquinone.</text>
</comment>
<feature type="transmembrane region" description="Helical" evidence="17">
    <location>
        <begin position="20"/>
        <end position="43"/>
    </location>
</feature>
<keyword evidence="7 17" id="KW-0679">Respiratory chain</keyword>
<evidence type="ECO:0000256" key="8">
    <source>
        <dbReference type="ARBA" id="ARBA00022692"/>
    </source>
</evidence>
<evidence type="ECO:0000256" key="6">
    <source>
        <dbReference type="ARBA" id="ARBA00022448"/>
    </source>
</evidence>
<reference evidence="20" key="1">
    <citation type="journal article" date="2017" name="Mol. Phylogenet. Evol.">
        <title>The mitogenome phylogeny of Adephaga (Coleoptera).</title>
        <authorList>
            <person name="Lopez-Lopez A."/>
            <person name="Vogler A.P."/>
        </authorList>
    </citation>
    <scope>NUCLEOTIDE SEQUENCE</scope>
</reference>
<evidence type="ECO:0000256" key="7">
    <source>
        <dbReference type="ARBA" id="ARBA00022660"/>
    </source>
</evidence>
<keyword evidence="6 17" id="KW-0813">Transport</keyword>
<protein>
    <recommendedName>
        <fullName evidence="5 17">NADH-ubiquinone oxidoreductase chain 4</fullName>
        <ecNumber evidence="4 17">7.1.1.2</ecNumber>
    </recommendedName>
</protein>
<feature type="domain" description="NADH:ubiquinone oxidoreductase chain 4 N-terminal" evidence="19">
    <location>
        <begin position="1"/>
        <end position="102"/>
    </location>
</feature>
<evidence type="ECO:0000256" key="17">
    <source>
        <dbReference type="RuleBase" id="RU003297"/>
    </source>
</evidence>
<feature type="transmembrane region" description="Helical" evidence="17">
    <location>
        <begin position="299"/>
        <end position="321"/>
    </location>
</feature>
<evidence type="ECO:0000256" key="5">
    <source>
        <dbReference type="ARBA" id="ARBA00021006"/>
    </source>
</evidence>
<dbReference type="GO" id="GO:0048039">
    <property type="term" value="F:ubiquinone binding"/>
    <property type="evidence" value="ECO:0007669"/>
    <property type="project" value="TreeGrafter"/>
</dbReference>
<evidence type="ECO:0000256" key="9">
    <source>
        <dbReference type="ARBA" id="ARBA00022967"/>
    </source>
</evidence>
<organism evidence="20">
    <name type="scientific">Pogonostoma subtiligrossum</name>
    <dbReference type="NCBI Taxonomy" id="1343354"/>
    <lineage>
        <taxon>Eukaryota</taxon>
        <taxon>Metazoa</taxon>
        <taxon>Ecdysozoa</taxon>
        <taxon>Arthropoda</taxon>
        <taxon>Hexapoda</taxon>
        <taxon>Insecta</taxon>
        <taxon>Pterygota</taxon>
        <taxon>Neoptera</taxon>
        <taxon>Endopterygota</taxon>
        <taxon>Coleoptera</taxon>
        <taxon>Adephaga</taxon>
        <taxon>Caraboidea</taxon>
        <taxon>Carabidae</taxon>
        <taxon>Cicindelinae</taxon>
        <taxon>Collyridini</taxon>
        <taxon>Pogonostoma</taxon>
    </lineage>
</organism>
<dbReference type="GO" id="GO:0008137">
    <property type="term" value="F:NADH dehydrogenase (ubiquinone) activity"/>
    <property type="evidence" value="ECO:0007669"/>
    <property type="project" value="UniProtKB-UniRule"/>
</dbReference>
<gene>
    <name evidence="20" type="primary">nad4</name>
</gene>
<dbReference type="AlphaFoldDB" id="A0A343EZ07"/>
<dbReference type="Pfam" id="PF01059">
    <property type="entry name" value="Oxidored_q5_N"/>
    <property type="match status" value="1"/>
</dbReference>
<dbReference type="InterPro" id="IPR001750">
    <property type="entry name" value="ND/Mrp_TM"/>
</dbReference>
<feature type="transmembrane region" description="Helical" evidence="17">
    <location>
        <begin position="333"/>
        <end position="354"/>
    </location>
</feature>
<evidence type="ECO:0000259" key="18">
    <source>
        <dbReference type="Pfam" id="PF00361"/>
    </source>
</evidence>
<evidence type="ECO:0000313" key="20">
    <source>
        <dbReference type="EMBL" id="ASN65984.1"/>
    </source>
</evidence>
<sequence>MLKFLFMLMFMIPMCLNNMFWLMLIYFFIMSFLFMLNGSFNMIWMNISYLFGSDLLSFGLILLSFWICGLMIMASESIYKKNFFSSFFLFMLLLLMMFLYCTFSSMNLFSFYIFFECSLIPTLILIMGWGYQPERLQAGVYLLFYTLFASLPMMIGIFYYYNNYLILDLFFLDDWGFNMYMYVCMIFAFLVKLPMYMVHLWLPKAHVEAPVSGSMILAGILLKLGGYGMLRVLVMFKNLSVSYSYMLMSMGLMGGLMVSLICLRQTDLKMLIAYSSVAHMGMVLGGIMSLNYWGFYGSYMMMIAHGLCSSGLFCLANISYERVNSRSMFMNKGLINLMPSMTMWWFLLCSSNMAAPPSMNLMGEISLLNSIMSWSWMSMFVLMFLSFFSAVYTLYLYSYSQHGKIYSGIYSCSSGYIREYLLLMLHWLPLNLLFVKSDLFMLWI</sequence>
<keyword evidence="8 17" id="KW-0812">Transmembrane</keyword>
<feature type="transmembrane region" description="Helical" evidence="17">
    <location>
        <begin position="242"/>
        <end position="263"/>
    </location>
</feature>
<evidence type="ECO:0000256" key="13">
    <source>
        <dbReference type="ARBA" id="ARBA00023075"/>
    </source>
</evidence>
<evidence type="ECO:0000256" key="1">
    <source>
        <dbReference type="ARBA" id="ARBA00003257"/>
    </source>
</evidence>
<evidence type="ECO:0000256" key="2">
    <source>
        <dbReference type="ARBA" id="ARBA00004225"/>
    </source>
</evidence>
<dbReference type="GO" id="GO:0003954">
    <property type="term" value="F:NADH dehydrogenase activity"/>
    <property type="evidence" value="ECO:0007669"/>
    <property type="project" value="TreeGrafter"/>
</dbReference>
<evidence type="ECO:0000256" key="4">
    <source>
        <dbReference type="ARBA" id="ARBA00012944"/>
    </source>
</evidence>
<dbReference type="GO" id="GO:0031966">
    <property type="term" value="C:mitochondrial membrane"/>
    <property type="evidence" value="ECO:0007669"/>
    <property type="project" value="UniProtKB-SubCell"/>
</dbReference>
<comment type="subcellular location">
    <subcellularLocation>
        <location evidence="2 17">Mitochondrion membrane</location>
        <topology evidence="2 17">Multi-pass membrane protein</topology>
    </subcellularLocation>
</comment>
<geneLocation type="mitochondrion" evidence="20"/>
<dbReference type="EMBL" id="MF497820">
    <property type="protein sequence ID" value="ASN65984.1"/>
    <property type="molecule type" value="Genomic_DNA"/>
</dbReference>
<evidence type="ECO:0000256" key="16">
    <source>
        <dbReference type="ARBA" id="ARBA00049551"/>
    </source>
</evidence>
<feature type="transmembrane region" description="Helical" evidence="17">
    <location>
        <begin position="86"/>
        <end position="105"/>
    </location>
</feature>
<feature type="transmembrane region" description="Helical" evidence="17">
    <location>
        <begin position="374"/>
        <end position="399"/>
    </location>
</feature>
<evidence type="ECO:0000256" key="3">
    <source>
        <dbReference type="ARBA" id="ARBA00009025"/>
    </source>
</evidence>
<accession>A0A343EZ07</accession>
<keyword evidence="11 17" id="KW-1133">Transmembrane helix</keyword>
<keyword evidence="9" id="KW-1278">Translocase</keyword>
<comment type="catalytic activity">
    <reaction evidence="16 17">
        <text>a ubiquinone + NADH + 5 H(+)(in) = a ubiquinol + NAD(+) + 4 H(+)(out)</text>
        <dbReference type="Rhea" id="RHEA:29091"/>
        <dbReference type="Rhea" id="RHEA-COMP:9565"/>
        <dbReference type="Rhea" id="RHEA-COMP:9566"/>
        <dbReference type="ChEBI" id="CHEBI:15378"/>
        <dbReference type="ChEBI" id="CHEBI:16389"/>
        <dbReference type="ChEBI" id="CHEBI:17976"/>
        <dbReference type="ChEBI" id="CHEBI:57540"/>
        <dbReference type="ChEBI" id="CHEBI:57945"/>
        <dbReference type="EC" id="7.1.1.2"/>
    </reaction>
</comment>
<feature type="transmembrane region" description="Helical" evidence="17">
    <location>
        <begin position="55"/>
        <end position="74"/>
    </location>
</feature>
<feature type="transmembrane region" description="Helical" evidence="17">
    <location>
        <begin position="270"/>
        <end position="293"/>
    </location>
</feature>
<evidence type="ECO:0000256" key="12">
    <source>
        <dbReference type="ARBA" id="ARBA00023027"/>
    </source>
</evidence>
<feature type="domain" description="NADH:quinone oxidoreductase/Mrp antiporter transmembrane" evidence="18">
    <location>
        <begin position="105"/>
        <end position="389"/>
    </location>
</feature>
<keyword evidence="12 17" id="KW-0520">NAD</keyword>
<feature type="transmembrane region" description="Helical" evidence="17">
    <location>
        <begin position="214"/>
        <end position="236"/>
    </location>
</feature>
<dbReference type="GO" id="GO:0015990">
    <property type="term" value="P:electron transport coupled proton transport"/>
    <property type="evidence" value="ECO:0007669"/>
    <property type="project" value="TreeGrafter"/>
</dbReference>
<proteinExistence type="inferred from homology"/>
<dbReference type="Pfam" id="PF00361">
    <property type="entry name" value="Proton_antipo_M"/>
    <property type="match status" value="1"/>
</dbReference>
<dbReference type="EC" id="7.1.1.2" evidence="4 17"/>
<dbReference type="PANTHER" id="PTHR43507">
    <property type="entry name" value="NADH-UBIQUINONE OXIDOREDUCTASE CHAIN 4"/>
    <property type="match status" value="1"/>
</dbReference>
<evidence type="ECO:0000256" key="11">
    <source>
        <dbReference type="ARBA" id="ARBA00022989"/>
    </source>
</evidence>
<feature type="transmembrane region" description="Helical" evidence="17">
    <location>
        <begin position="180"/>
        <end position="202"/>
    </location>
</feature>
<name>A0A343EZ07_9CARA</name>
<dbReference type="GO" id="GO:0042773">
    <property type="term" value="P:ATP synthesis coupled electron transport"/>
    <property type="evidence" value="ECO:0007669"/>
    <property type="project" value="InterPro"/>
</dbReference>
<evidence type="ECO:0000256" key="14">
    <source>
        <dbReference type="ARBA" id="ARBA00023128"/>
    </source>
</evidence>
<dbReference type="PRINTS" id="PR01437">
    <property type="entry name" value="NUOXDRDTASE4"/>
</dbReference>
<evidence type="ECO:0000256" key="10">
    <source>
        <dbReference type="ARBA" id="ARBA00022982"/>
    </source>
</evidence>
<comment type="similarity">
    <text evidence="3 17">Belongs to the complex I subunit 4 family.</text>
</comment>
<keyword evidence="14 17" id="KW-0496">Mitochondrion</keyword>
<feature type="transmembrane region" description="Helical" evidence="17">
    <location>
        <begin position="138"/>
        <end position="160"/>
    </location>
</feature>
<keyword evidence="15 17" id="KW-0472">Membrane</keyword>
<evidence type="ECO:0000256" key="15">
    <source>
        <dbReference type="ARBA" id="ARBA00023136"/>
    </source>
</evidence>
<keyword evidence="10 17" id="KW-0249">Electron transport</keyword>
<dbReference type="PANTHER" id="PTHR43507:SF20">
    <property type="entry name" value="NADH-UBIQUINONE OXIDOREDUCTASE CHAIN 4"/>
    <property type="match status" value="1"/>
</dbReference>